<evidence type="ECO:0000256" key="2">
    <source>
        <dbReference type="SAM" id="MobiDB-lite"/>
    </source>
</evidence>
<organism evidence="4 5">
    <name type="scientific">Cymbomonas tetramitiformis</name>
    <dbReference type="NCBI Taxonomy" id="36881"/>
    <lineage>
        <taxon>Eukaryota</taxon>
        <taxon>Viridiplantae</taxon>
        <taxon>Chlorophyta</taxon>
        <taxon>Pyramimonadophyceae</taxon>
        <taxon>Pyramimonadales</taxon>
        <taxon>Pyramimonadaceae</taxon>
        <taxon>Cymbomonas</taxon>
    </lineage>
</organism>
<sequence>MDAVEVHVVSIFSLYDTSGDGFDLKIMMELVRDLLVLRDGCVEPKLALNVQGIAEQLGLQMLVANGVSMPQNHIRLEWFTHGTVSCNVFAHANVTHLAGGKLDSQLQRIDELKELVRLRQLRRQLPGTGVVDVWQREFQLDMRVWPPTGVCPGHTDSWLYCPLIWDALGFNELFPFPRPSEIKTRHIPQDSWGSWVQQYRQKFQECGVTADDLIINDCDMHPEAFHIRAQRQESLLCLLPNLAELICLYAIDIKQEMPPQPQPQPTPQPQPPAQPQPTPQPHLHLPPPLATPASTTSATTWGGGGAEEKMKWKVVDHEDGTGLTLWDDRISGECFAYRLLRVDDATTCRSPGEQMGRQNSWDAQIIQPSPLSRAASVPPSQLTLAQEMERVRTNAALRGLEVVEAGGEGDCFFRSLVTQLPAMLLNPDKHYRARQAVAMQIRHNRERYEAFVPTVSWTGQEIASFDAYVAHIAQPGHFIEGDIELHAAADYYNAWGGVGWVILVKFIEEFENEVKNNAA</sequence>
<evidence type="ECO:0000313" key="4">
    <source>
        <dbReference type="EMBL" id="KAK3249051.1"/>
    </source>
</evidence>
<dbReference type="Gene3D" id="3.90.70.80">
    <property type="match status" value="1"/>
</dbReference>
<protein>
    <recommendedName>
        <fullName evidence="3">OTU domain-containing protein</fullName>
    </recommendedName>
</protein>
<evidence type="ECO:0000259" key="3">
    <source>
        <dbReference type="PROSITE" id="PS50802"/>
    </source>
</evidence>
<feature type="domain" description="OTU" evidence="3">
    <location>
        <begin position="400"/>
        <end position="519"/>
    </location>
</feature>
<accession>A0AAE0F1X9</accession>
<dbReference type="EMBL" id="LGRX02027619">
    <property type="protein sequence ID" value="KAK3249051.1"/>
    <property type="molecule type" value="Genomic_DNA"/>
</dbReference>
<gene>
    <name evidence="4" type="ORF">CYMTET_41511</name>
</gene>
<evidence type="ECO:0000313" key="5">
    <source>
        <dbReference type="Proteomes" id="UP001190700"/>
    </source>
</evidence>
<feature type="compositionally biased region" description="Pro residues" evidence="2">
    <location>
        <begin position="258"/>
        <end position="290"/>
    </location>
</feature>
<dbReference type="PANTHER" id="PTHR12419">
    <property type="entry name" value="OTU DOMAIN CONTAINING PROTEIN"/>
    <property type="match status" value="1"/>
</dbReference>
<comment type="caution">
    <text evidence="4">The sequence shown here is derived from an EMBL/GenBank/DDBJ whole genome shotgun (WGS) entry which is preliminary data.</text>
</comment>
<dbReference type="InterPro" id="IPR003323">
    <property type="entry name" value="OTU_dom"/>
</dbReference>
<evidence type="ECO:0000256" key="1">
    <source>
        <dbReference type="ARBA" id="ARBA00010407"/>
    </source>
</evidence>
<proteinExistence type="inferred from homology"/>
<dbReference type="InterPro" id="IPR038765">
    <property type="entry name" value="Papain-like_cys_pep_sf"/>
</dbReference>
<name>A0AAE0F1X9_9CHLO</name>
<reference evidence="4 5" key="1">
    <citation type="journal article" date="2015" name="Genome Biol. Evol.">
        <title>Comparative Genomics of a Bacterivorous Green Alga Reveals Evolutionary Causalities and Consequences of Phago-Mixotrophic Mode of Nutrition.</title>
        <authorList>
            <person name="Burns J.A."/>
            <person name="Paasch A."/>
            <person name="Narechania A."/>
            <person name="Kim E."/>
        </authorList>
    </citation>
    <scope>NUCLEOTIDE SEQUENCE [LARGE SCALE GENOMIC DNA]</scope>
    <source>
        <strain evidence="4 5">PLY_AMNH</strain>
    </source>
</reference>
<dbReference type="PROSITE" id="PS50802">
    <property type="entry name" value="OTU"/>
    <property type="match status" value="1"/>
</dbReference>
<keyword evidence="5" id="KW-1185">Reference proteome</keyword>
<dbReference type="CDD" id="cd22744">
    <property type="entry name" value="OTU"/>
    <property type="match status" value="1"/>
</dbReference>
<dbReference type="SUPFAM" id="SSF54001">
    <property type="entry name" value="Cysteine proteinases"/>
    <property type="match status" value="1"/>
</dbReference>
<dbReference type="AlphaFoldDB" id="A0AAE0F1X9"/>
<dbReference type="GO" id="GO:0016579">
    <property type="term" value="P:protein deubiquitination"/>
    <property type="evidence" value="ECO:0007669"/>
    <property type="project" value="TreeGrafter"/>
</dbReference>
<dbReference type="InterPro" id="IPR050704">
    <property type="entry name" value="Peptidase_C85-like"/>
</dbReference>
<feature type="region of interest" description="Disordered" evidence="2">
    <location>
        <begin position="257"/>
        <end position="306"/>
    </location>
</feature>
<comment type="similarity">
    <text evidence="1">Belongs to the peptidase C85 family.</text>
</comment>
<dbReference type="Proteomes" id="UP001190700">
    <property type="component" value="Unassembled WGS sequence"/>
</dbReference>
<feature type="compositionally biased region" description="Low complexity" evidence="2">
    <location>
        <begin position="291"/>
        <end position="300"/>
    </location>
</feature>
<dbReference type="GO" id="GO:0004843">
    <property type="term" value="F:cysteine-type deubiquitinase activity"/>
    <property type="evidence" value="ECO:0007669"/>
    <property type="project" value="TreeGrafter"/>
</dbReference>